<dbReference type="GO" id="GO:0006508">
    <property type="term" value="P:proteolysis"/>
    <property type="evidence" value="ECO:0007669"/>
    <property type="project" value="InterPro"/>
</dbReference>
<dbReference type="InterPro" id="IPR001969">
    <property type="entry name" value="Aspartic_peptidase_AS"/>
</dbReference>
<dbReference type="GO" id="GO:0004190">
    <property type="term" value="F:aspartic-type endopeptidase activity"/>
    <property type="evidence" value="ECO:0007669"/>
    <property type="project" value="InterPro"/>
</dbReference>
<feature type="domain" description="CCHC-type" evidence="1">
    <location>
        <begin position="117"/>
        <end position="133"/>
    </location>
</feature>
<dbReference type="GO" id="GO:0008270">
    <property type="term" value="F:zinc ion binding"/>
    <property type="evidence" value="ECO:0007669"/>
    <property type="project" value="InterPro"/>
</dbReference>
<dbReference type="SUPFAM" id="SSF57756">
    <property type="entry name" value="Retrovirus zinc finger-like domains"/>
    <property type="match status" value="1"/>
</dbReference>
<organism evidence="2 3">
    <name type="scientific">Anopheles atroparvus</name>
    <name type="common">European mosquito</name>
    <dbReference type="NCBI Taxonomy" id="41427"/>
    <lineage>
        <taxon>Eukaryota</taxon>
        <taxon>Metazoa</taxon>
        <taxon>Ecdysozoa</taxon>
        <taxon>Arthropoda</taxon>
        <taxon>Hexapoda</taxon>
        <taxon>Insecta</taxon>
        <taxon>Pterygota</taxon>
        <taxon>Neoptera</taxon>
        <taxon>Endopterygota</taxon>
        <taxon>Diptera</taxon>
        <taxon>Nematocera</taxon>
        <taxon>Culicoidea</taxon>
        <taxon>Culicidae</taxon>
        <taxon>Anophelinae</taxon>
        <taxon>Anopheles</taxon>
    </lineage>
</organism>
<proteinExistence type="predicted"/>
<protein>
    <recommendedName>
        <fullName evidence="1">CCHC-type domain-containing protein</fullName>
    </recommendedName>
</protein>
<dbReference type="AlphaFoldDB" id="A0AAG5DR34"/>
<feature type="domain" description="CCHC-type" evidence="1">
    <location>
        <begin position="97"/>
        <end position="113"/>
    </location>
</feature>
<dbReference type="Gene3D" id="4.10.60.10">
    <property type="entry name" value="Zinc finger, CCHC-type"/>
    <property type="match status" value="1"/>
</dbReference>
<dbReference type="PROSITE" id="PS00141">
    <property type="entry name" value="ASP_PROTEASE"/>
    <property type="match status" value="1"/>
</dbReference>
<keyword evidence="3" id="KW-1185">Reference proteome</keyword>
<dbReference type="InterPro" id="IPR036875">
    <property type="entry name" value="Znf_CCHC_sf"/>
</dbReference>
<name>A0AAG5DR34_ANOAO</name>
<sequence>MAGWKILKKRGTIADLLERVRACEIETSFTNTSKTTVEVSAVLYNAYPKTASRPKELQSDNFSYRQKQYGMQEARGYNKGGFSGFATNRSYGIRRFQCWRCNSNSHQPENCYAIDKRCRSCQTIGHIERACRSGFSNKGKRYSVEENEPLQQSKTRKIAAITESENTESTECQQKSVILQLRNSIDSNNVDKSENLLFKVNQGEGDKVLIVGYVAGIPINFMIDSGADVNTIDTDSFDSLIKNIQKKLIFLT</sequence>
<evidence type="ECO:0000313" key="3">
    <source>
        <dbReference type="Proteomes" id="UP000075880"/>
    </source>
</evidence>
<evidence type="ECO:0000313" key="2">
    <source>
        <dbReference type="EnsemblMetazoa" id="ENSAATROPP013229"/>
    </source>
</evidence>
<reference evidence="2" key="1">
    <citation type="submission" date="2024-04" db="UniProtKB">
        <authorList>
            <consortium name="EnsemblMetazoa"/>
        </authorList>
    </citation>
    <scope>IDENTIFICATION</scope>
    <source>
        <strain evidence="2">EBRO</strain>
    </source>
</reference>
<dbReference type="GO" id="GO:0003676">
    <property type="term" value="F:nucleic acid binding"/>
    <property type="evidence" value="ECO:0007669"/>
    <property type="project" value="InterPro"/>
</dbReference>
<dbReference type="Proteomes" id="UP000075880">
    <property type="component" value="Unassembled WGS sequence"/>
</dbReference>
<evidence type="ECO:0000259" key="1">
    <source>
        <dbReference type="SMART" id="SM00343"/>
    </source>
</evidence>
<accession>A0AAG5DR34</accession>
<dbReference type="InterPro" id="IPR001878">
    <property type="entry name" value="Znf_CCHC"/>
</dbReference>
<dbReference type="EnsemblMetazoa" id="ENSAATROPT014510">
    <property type="protein sequence ID" value="ENSAATROPP013229"/>
    <property type="gene ID" value="ENSAATROPG011776"/>
</dbReference>
<dbReference type="SMART" id="SM00343">
    <property type="entry name" value="ZnF_C2HC"/>
    <property type="match status" value="2"/>
</dbReference>